<name>A0A2V4X8D5_9FLAO</name>
<keyword evidence="2" id="KW-1185">Reference proteome</keyword>
<organism evidence="1 2">
    <name type="scientific">Winogradskyella epiphytica</name>
    <dbReference type="NCBI Taxonomy" id="262005"/>
    <lineage>
        <taxon>Bacteria</taxon>
        <taxon>Pseudomonadati</taxon>
        <taxon>Bacteroidota</taxon>
        <taxon>Flavobacteriia</taxon>
        <taxon>Flavobacteriales</taxon>
        <taxon>Flavobacteriaceae</taxon>
        <taxon>Winogradskyella</taxon>
    </lineage>
</organism>
<reference evidence="1 2" key="1">
    <citation type="submission" date="2018-06" db="EMBL/GenBank/DDBJ databases">
        <title>Genomic Encyclopedia of Type Strains, Phase III (KMG-III): the genomes of soil and plant-associated and newly described type strains.</title>
        <authorList>
            <person name="Whitman W."/>
        </authorList>
    </citation>
    <scope>NUCLEOTIDE SEQUENCE [LARGE SCALE GENOMIC DNA]</scope>
    <source>
        <strain evidence="1 2">CECT 7945</strain>
    </source>
</reference>
<dbReference type="Proteomes" id="UP000248054">
    <property type="component" value="Unassembled WGS sequence"/>
</dbReference>
<sequence>MKPIFGILVILVICFTSCDNRKTVQQSLAESIEKFKKNVDFETNVYIPETYLEREVDTLMSNDFRVTIKTYSDMMNSVRFSKIKDTINHQTHYRNFKFDITVTRNEEELYNQSFNKQSVNEAFQFKANLPHDSSLYNFDTLAVLKSIQVNQESSESDRVGIDIMYGVPETDRYALYRLNIDEDGQSNIIQVEVK</sequence>
<dbReference type="AlphaFoldDB" id="A0A2V4X8D5"/>
<evidence type="ECO:0000313" key="2">
    <source>
        <dbReference type="Proteomes" id="UP000248054"/>
    </source>
</evidence>
<gene>
    <name evidence="1" type="ORF">DFQ11_102437</name>
</gene>
<protein>
    <submittedName>
        <fullName evidence="1">Uncharacterized protein</fullName>
    </submittedName>
</protein>
<dbReference type="EMBL" id="QJTD01000002">
    <property type="protein sequence ID" value="PYE81859.1"/>
    <property type="molecule type" value="Genomic_DNA"/>
</dbReference>
<accession>A0A2V4X8D5</accession>
<dbReference type="RefSeq" id="WP_110475233.1">
    <property type="nucleotide sequence ID" value="NZ_BMWQ01000002.1"/>
</dbReference>
<evidence type="ECO:0000313" key="1">
    <source>
        <dbReference type="EMBL" id="PYE81859.1"/>
    </source>
</evidence>
<comment type="caution">
    <text evidence="1">The sequence shown here is derived from an EMBL/GenBank/DDBJ whole genome shotgun (WGS) entry which is preliminary data.</text>
</comment>
<proteinExistence type="predicted"/>
<dbReference type="OrthoDB" id="1441026at2"/>